<dbReference type="PANTHER" id="PTHR23240:SF8">
    <property type="entry name" value="PROTEIN ARTEMIS"/>
    <property type="match status" value="1"/>
</dbReference>
<dbReference type="GO" id="GO:0035312">
    <property type="term" value="F:5'-3' DNA exonuclease activity"/>
    <property type="evidence" value="ECO:0007669"/>
    <property type="project" value="TreeGrafter"/>
</dbReference>
<dbReference type="PANTHER" id="PTHR23240">
    <property type="entry name" value="DNA CROSS-LINK REPAIR PROTEIN PSO2/SNM1-RELATED"/>
    <property type="match status" value="1"/>
</dbReference>
<dbReference type="SUPFAM" id="SSF56281">
    <property type="entry name" value="Metallo-hydrolase/oxidoreductase"/>
    <property type="match status" value="1"/>
</dbReference>
<comment type="caution">
    <text evidence="4">The sequence shown here is derived from an EMBL/GenBank/DDBJ whole genome shotgun (WGS) entry which is preliminary data.</text>
</comment>
<proteinExistence type="predicted"/>
<name>A0A7C6EDQ4_UNCW3</name>
<evidence type="ECO:0000313" key="4">
    <source>
        <dbReference type="EMBL" id="HHS52841.1"/>
    </source>
</evidence>
<reference evidence="4" key="1">
    <citation type="journal article" date="2020" name="mSystems">
        <title>Genome- and Community-Level Interaction Insights into Carbon Utilization and Element Cycling Functions of Hydrothermarchaeota in Hydrothermal Sediment.</title>
        <authorList>
            <person name="Zhou Z."/>
            <person name="Liu Y."/>
            <person name="Xu W."/>
            <person name="Pan J."/>
            <person name="Luo Z.H."/>
            <person name="Li M."/>
        </authorList>
    </citation>
    <scope>NUCLEOTIDE SEQUENCE [LARGE SCALE GENOMIC DNA]</scope>
    <source>
        <strain evidence="4">SpSt-876</strain>
    </source>
</reference>
<evidence type="ECO:0000256" key="2">
    <source>
        <dbReference type="ARBA" id="ARBA00022801"/>
    </source>
</evidence>
<dbReference type="Gene3D" id="3.60.15.10">
    <property type="entry name" value="Ribonuclease Z/Hydroxyacylglutathione hydrolase-like"/>
    <property type="match status" value="1"/>
</dbReference>
<protein>
    <recommendedName>
        <fullName evidence="5">MBL fold metallo-hydrolase</fullName>
    </recommendedName>
</protein>
<dbReference type="Gene3D" id="3.40.50.12650">
    <property type="match status" value="1"/>
</dbReference>
<keyword evidence="2" id="KW-0378">Hydrolase</keyword>
<dbReference type="GO" id="GO:0006303">
    <property type="term" value="P:double-strand break repair via nonhomologous end joining"/>
    <property type="evidence" value="ECO:0007669"/>
    <property type="project" value="TreeGrafter"/>
</dbReference>
<keyword evidence="3" id="KW-0269">Exonuclease</keyword>
<evidence type="ECO:0008006" key="5">
    <source>
        <dbReference type="Google" id="ProtNLM"/>
    </source>
</evidence>
<dbReference type="GO" id="GO:0036297">
    <property type="term" value="P:interstrand cross-link repair"/>
    <property type="evidence" value="ECO:0007669"/>
    <property type="project" value="TreeGrafter"/>
</dbReference>
<evidence type="ECO:0000256" key="1">
    <source>
        <dbReference type="ARBA" id="ARBA00022722"/>
    </source>
</evidence>
<dbReference type="GO" id="GO:0003684">
    <property type="term" value="F:damaged DNA binding"/>
    <property type="evidence" value="ECO:0007669"/>
    <property type="project" value="TreeGrafter"/>
</dbReference>
<keyword evidence="1" id="KW-0540">Nuclease</keyword>
<organism evidence="4">
    <name type="scientific">candidate division WOR-3 bacterium</name>
    <dbReference type="NCBI Taxonomy" id="2052148"/>
    <lineage>
        <taxon>Bacteria</taxon>
        <taxon>Bacteria division WOR-3</taxon>
    </lineage>
</organism>
<dbReference type="InterPro" id="IPR036866">
    <property type="entry name" value="RibonucZ/Hydroxyglut_hydro"/>
</dbReference>
<accession>A0A7C6EDQ4</accession>
<sequence>MLTFDEKPNLVLAGINLGLDSRKPREISFISHAHTDHLGDHKQIIISKPTYDFYQIRMKGAKAAPIILDYYKPWHLNNYRLSIFPAGHILGSAQIVIEGEETIVYTGDIKMRRGLTSEPIEIVHCDILIMEATFGHPRYRFPSQSELYSMLKTEIENTLAESKIPIVFGYSLGKAQEAIAVLQALGFKVTTEDKINKYLEIYQKYGVAFKPVTNLDQEWGDVLVLPMSDKWRNFVAPIPKKRTIFLSGWGVDPNAKYQFQVDNVLPFSDHCDFNELLQYVEIANPKKVYVLSKFPEFCNRLKQKGIPAQLIPRNS</sequence>
<dbReference type="AlphaFoldDB" id="A0A7C6EDQ4"/>
<dbReference type="EMBL" id="DTLI01000197">
    <property type="protein sequence ID" value="HHS52841.1"/>
    <property type="molecule type" value="Genomic_DNA"/>
</dbReference>
<evidence type="ECO:0000256" key="3">
    <source>
        <dbReference type="ARBA" id="ARBA00022839"/>
    </source>
</evidence>
<gene>
    <name evidence="4" type="ORF">ENW73_08315</name>
</gene>